<dbReference type="RefSeq" id="XP_007406347.1">
    <property type="nucleotide sequence ID" value="XM_007406285.1"/>
</dbReference>
<protein>
    <recommendedName>
        <fullName evidence="4">Secreted protein</fullName>
    </recommendedName>
</protein>
<feature type="chain" id="PRO_5003321480" description="Secreted protein" evidence="1">
    <location>
        <begin position="21"/>
        <end position="456"/>
    </location>
</feature>
<reference evidence="3" key="1">
    <citation type="journal article" date="2011" name="Proc. Natl. Acad. Sci. U.S.A.">
        <title>Obligate biotrophy features unraveled by the genomic analysis of rust fungi.</title>
        <authorList>
            <person name="Duplessis S."/>
            <person name="Cuomo C.A."/>
            <person name="Lin Y.-C."/>
            <person name="Aerts A."/>
            <person name="Tisserant E."/>
            <person name="Veneault-Fourrey C."/>
            <person name="Joly D.L."/>
            <person name="Hacquard S."/>
            <person name="Amselem J."/>
            <person name="Cantarel B.L."/>
            <person name="Chiu R."/>
            <person name="Coutinho P.M."/>
            <person name="Feau N."/>
            <person name="Field M."/>
            <person name="Frey P."/>
            <person name="Gelhaye E."/>
            <person name="Goldberg J."/>
            <person name="Grabherr M.G."/>
            <person name="Kodira C.D."/>
            <person name="Kohler A."/>
            <person name="Kuees U."/>
            <person name="Lindquist E.A."/>
            <person name="Lucas S.M."/>
            <person name="Mago R."/>
            <person name="Mauceli E."/>
            <person name="Morin E."/>
            <person name="Murat C."/>
            <person name="Pangilinan J.L."/>
            <person name="Park R."/>
            <person name="Pearson M."/>
            <person name="Quesneville H."/>
            <person name="Rouhier N."/>
            <person name="Sakthikumar S."/>
            <person name="Salamov A.A."/>
            <person name="Schmutz J."/>
            <person name="Selles B."/>
            <person name="Shapiro H."/>
            <person name="Tanguay P."/>
            <person name="Tuskan G.A."/>
            <person name="Henrissat B."/>
            <person name="Van de Peer Y."/>
            <person name="Rouze P."/>
            <person name="Ellis J.G."/>
            <person name="Dodds P.N."/>
            <person name="Schein J.E."/>
            <person name="Zhong S."/>
            <person name="Hamelin R.C."/>
            <person name="Grigoriev I.V."/>
            <person name="Szabo L.J."/>
            <person name="Martin F."/>
        </authorList>
    </citation>
    <scope>NUCLEOTIDE SEQUENCE [LARGE SCALE GENOMIC DNA]</scope>
    <source>
        <strain evidence="3">98AG31 / pathotype 3-4-7</strain>
    </source>
</reference>
<organism evidence="3">
    <name type="scientific">Melampsora larici-populina (strain 98AG31 / pathotype 3-4-7)</name>
    <name type="common">Poplar leaf rust fungus</name>
    <dbReference type="NCBI Taxonomy" id="747676"/>
    <lineage>
        <taxon>Eukaryota</taxon>
        <taxon>Fungi</taxon>
        <taxon>Dikarya</taxon>
        <taxon>Basidiomycota</taxon>
        <taxon>Pucciniomycotina</taxon>
        <taxon>Pucciniomycetes</taxon>
        <taxon>Pucciniales</taxon>
        <taxon>Melampsoraceae</taxon>
        <taxon>Melampsora</taxon>
    </lineage>
</organism>
<dbReference type="GeneID" id="18929551"/>
<proteinExistence type="predicted"/>
<gene>
    <name evidence="2" type="ORF">MELLADRAFT_60465</name>
</gene>
<dbReference type="InParanoid" id="F4RB99"/>
<dbReference type="EMBL" id="GL883095">
    <property type="protein sequence ID" value="EGG10046.1"/>
    <property type="molecule type" value="Genomic_DNA"/>
</dbReference>
<evidence type="ECO:0000313" key="3">
    <source>
        <dbReference type="Proteomes" id="UP000001072"/>
    </source>
</evidence>
<accession>F4RB99</accession>
<evidence type="ECO:0008006" key="4">
    <source>
        <dbReference type="Google" id="ProtNLM"/>
    </source>
</evidence>
<feature type="signal peptide" evidence="1">
    <location>
        <begin position="1"/>
        <end position="20"/>
    </location>
</feature>
<evidence type="ECO:0000313" key="2">
    <source>
        <dbReference type="EMBL" id="EGG10046.1"/>
    </source>
</evidence>
<dbReference type="Proteomes" id="UP000001072">
    <property type="component" value="Unassembled WGS sequence"/>
</dbReference>
<dbReference type="OrthoDB" id="10383776at2759"/>
<dbReference type="VEuPathDB" id="FungiDB:MELLADRAFT_60465"/>
<keyword evidence="3" id="KW-1185">Reference proteome</keyword>
<sequence length="456" mass="51892">MGYHFHFLSMCLLLYGAVECLPGHISSFDKRSLSSLEKRPLIRPDIEVYGPVNLHLNSPASLNKNFPDLNSDVQPGLSSSSIEEFNLILAMSDEISKRSKRTVLEPLAKRLKLLALKIEKSEGLPEQFNTSVFGTGGEFRYACERAVRTLQNLSLKPRETIWVLAVLKHLQGFLPQGELEPIRTDMARGPICRAALGLHLTKDLDLLSMSKILWFSPADPELVDVDSSLAQAYFALKTIDSMKSYVDRPHESSFFTTCVEIYNYLLNTKIPVEEDGVDFLAKKFIALSTMEVRGIAYSHLYHMKMIFPRVKEIIEEEKFKDLSFKNAYENEELLINIRRFAVADRRAPINDLIYPFLNLKFATVQNIKDVVQAMLEGKHKKDIPVSIRDHEGTSVLSHRDSEEEDFIIRLLGGIASHIPGAEQYLESQVEWSAVLLTKRALSLIETWFWSQLIRSS</sequence>
<keyword evidence="1" id="KW-0732">Signal</keyword>
<dbReference type="HOGENOM" id="CLU_700350_0_0_1"/>
<dbReference type="AlphaFoldDB" id="F4RB99"/>
<dbReference type="KEGG" id="mlr:MELLADRAFT_60465"/>
<evidence type="ECO:0000256" key="1">
    <source>
        <dbReference type="SAM" id="SignalP"/>
    </source>
</evidence>
<name>F4RB99_MELLP</name>